<dbReference type="GO" id="GO:0043328">
    <property type="term" value="P:protein transport to vacuole involved in ubiquitin-dependent protein catabolic process via the multivesicular body sorting pathway"/>
    <property type="evidence" value="ECO:0007669"/>
    <property type="project" value="InterPro"/>
</dbReference>
<comment type="similarity">
    <text evidence="1">Belongs to the TOM1 family.</text>
</comment>
<feature type="region of interest" description="Disordered" evidence="2">
    <location>
        <begin position="109"/>
        <end position="261"/>
    </location>
</feature>
<dbReference type="PANTHER" id="PTHR45898:SF23">
    <property type="entry name" value="OS06G0332400 PROTEIN"/>
    <property type="match status" value="1"/>
</dbReference>
<name>A0A0A9CXE7_ARUDO</name>
<proteinExistence type="inferred from homology"/>
<dbReference type="GO" id="GO:0043130">
    <property type="term" value="F:ubiquitin binding"/>
    <property type="evidence" value="ECO:0007669"/>
    <property type="project" value="InterPro"/>
</dbReference>
<accession>A0A0A9CXE7</accession>
<feature type="compositionally biased region" description="Polar residues" evidence="2">
    <location>
        <begin position="109"/>
        <end position="127"/>
    </location>
</feature>
<evidence type="ECO:0000313" key="3">
    <source>
        <dbReference type="EMBL" id="JAD76137.1"/>
    </source>
</evidence>
<feature type="compositionally biased region" description="Polar residues" evidence="2">
    <location>
        <begin position="348"/>
        <end position="364"/>
    </location>
</feature>
<feature type="region of interest" description="Disordered" evidence="2">
    <location>
        <begin position="348"/>
        <end position="390"/>
    </location>
</feature>
<organism evidence="3">
    <name type="scientific">Arundo donax</name>
    <name type="common">Giant reed</name>
    <name type="synonym">Donax arundinaceus</name>
    <dbReference type="NCBI Taxonomy" id="35708"/>
    <lineage>
        <taxon>Eukaryota</taxon>
        <taxon>Viridiplantae</taxon>
        <taxon>Streptophyta</taxon>
        <taxon>Embryophyta</taxon>
        <taxon>Tracheophyta</taxon>
        <taxon>Spermatophyta</taxon>
        <taxon>Magnoliopsida</taxon>
        <taxon>Liliopsida</taxon>
        <taxon>Poales</taxon>
        <taxon>Poaceae</taxon>
        <taxon>PACMAD clade</taxon>
        <taxon>Arundinoideae</taxon>
        <taxon>Arundineae</taxon>
        <taxon>Arundo</taxon>
    </lineage>
</organism>
<dbReference type="GO" id="GO:0035091">
    <property type="term" value="F:phosphatidylinositol binding"/>
    <property type="evidence" value="ECO:0007669"/>
    <property type="project" value="InterPro"/>
</dbReference>
<evidence type="ECO:0000256" key="2">
    <source>
        <dbReference type="SAM" id="MobiDB-lite"/>
    </source>
</evidence>
<feature type="compositionally biased region" description="Polar residues" evidence="2">
    <location>
        <begin position="222"/>
        <end position="246"/>
    </location>
</feature>
<reference evidence="3" key="1">
    <citation type="submission" date="2014-09" db="EMBL/GenBank/DDBJ databases">
        <authorList>
            <person name="Magalhaes I.L.F."/>
            <person name="Oliveira U."/>
            <person name="Santos F.R."/>
            <person name="Vidigal T.H.D.A."/>
            <person name="Brescovit A.D."/>
            <person name="Santos A.J."/>
        </authorList>
    </citation>
    <scope>NUCLEOTIDE SEQUENCE</scope>
    <source>
        <tissue evidence="3">Shoot tissue taken approximately 20 cm above the soil surface</tissue>
    </source>
</reference>
<feature type="compositionally biased region" description="Low complexity" evidence="2">
    <location>
        <begin position="247"/>
        <end position="260"/>
    </location>
</feature>
<feature type="compositionally biased region" description="Pro residues" evidence="2">
    <location>
        <begin position="136"/>
        <end position="145"/>
    </location>
</feature>
<reference evidence="3" key="2">
    <citation type="journal article" date="2015" name="Data Brief">
        <title>Shoot transcriptome of the giant reed, Arundo donax.</title>
        <authorList>
            <person name="Barrero R.A."/>
            <person name="Guerrero F.D."/>
            <person name="Moolhuijzen P."/>
            <person name="Goolsby J.A."/>
            <person name="Tidwell J."/>
            <person name="Bellgard S.E."/>
            <person name="Bellgard M.I."/>
        </authorList>
    </citation>
    <scope>NUCLEOTIDE SEQUENCE</scope>
    <source>
        <tissue evidence="3">Shoot tissue taken approximately 20 cm above the soil surface</tissue>
    </source>
</reference>
<dbReference type="EMBL" id="GBRH01221758">
    <property type="protein sequence ID" value="JAD76137.1"/>
    <property type="molecule type" value="Transcribed_RNA"/>
</dbReference>
<feature type="compositionally biased region" description="Polar residues" evidence="2">
    <location>
        <begin position="150"/>
        <end position="195"/>
    </location>
</feature>
<dbReference type="AlphaFoldDB" id="A0A0A9CXE7"/>
<sequence length="390" mass="41842">MKQYFDYYALIWPFYISYEPVRSSEDANAVAPFEQLALPAPPSSSSKSQGAPAVNPNIDLLSGDDFFKPEPVNSQALVPVGNTPAASASSGHNTLDLLDMFADSNVSNNNSQNPAISSSMLNTNPNLSASPAYSAPQPPIPPHQPSPYSNGLNSNTMTPYDQRSNSANSWDSQFAQGTSPPQQVPNYGQDDQSNDLPPPPWETQPAESDQFQAGHPGGLSVPSGQLGVSQPQPVQITQPGQQIAPSQQMLTGQQGGMQFQPGLGAQQPHPLPNTQYWGMYPPVQGNQPAGMYPQQMAGDFYQQQMYGGQMAGYGYGQQPGSYYVPNAGYAYASANELSQRMNGLSVQDNSLYGTPASSSLQQRNRPSRPEDSLFSDLVNIAKTKPSKTGI</sequence>
<dbReference type="InterPro" id="IPR044836">
    <property type="entry name" value="TOL_plant"/>
</dbReference>
<protein>
    <submittedName>
        <fullName evidence="3">Uncharacterized protein</fullName>
    </submittedName>
</protein>
<evidence type="ECO:0000256" key="1">
    <source>
        <dbReference type="ARBA" id="ARBA00007708"/>
    </source>
</evidence>
<dbReference type="PANTHER" id="PTHR45898">
    <property type="entry name" value="TOM1-LIKE PROTEIN"/>
    <property type="match status" value="1"/>
</dbReference>